<accession>A0A5A7PCX0</accession>
<keyword evidence="2" id="KW-1133">Transmembrane helix</keyword>
<dbReference type="OrthoDB" id="777433at2759"/>
<evidence type="ECO:0000256" key="1">
    <source>
        <dbReference type="SAM" id="MobiDB-lite"/>
    </source>
</evidence>
<dbReference type="InterPro" id="IPR037546">
    <property type="entry name" value="SAC51-like"/>
</dbReference>
<feature type="compositionally biased region" description="Acidic residues" evidence="1">
    <location>
        <begin position="252"/>
        <end position="269"/>
    </location>
</feature>
<dbReference type="PANTHER" id="PTHR36066">
    <property type="entry name" value="TRANSCRIPTION FACTOR BHLH145"/>
    <property type="match status" value="1"/>
</dbReference>
<sequence>MVCQAASQTRFKAHKHENGMAGKTTIIVKVIACFQPLQNCQAEYFRHLLKPVTDLESFSEFDMIVITIYTLPGFFFFFGWMFTAKESRKITYSDQMALLQNDRNYNVPFFPPSKLTANGTAFLGQSASNNLPVPNTGQEKAAKLSSTENPLIHNKPTDNDSLWAPQKRFLIFDQTGNQTKLFFSPSFSPQNQSFPPTAKGPFGEMAAGVNTEFLANPIFEEKWDENHLSDGEGENDVPEDSDEIDALFYSDSEFDDKYDDDDDDDDDVASTDHTPFTIEEGYNIKEKLFEEQTENVVDSNGPQKRQKLLDGTLNKSVAIYGNPYVDKETDSVKREKKVKIRQAMGILESIIPGLNVKHPLSVIDKAIVYLKSMKTEAEALGLSYSRDESVIFP</sequence>
<dbReference type="Proteomes" id="UP000325081">
    <property type="component" value="Unassembled WGS sequence"/>
</dbReference>
<reference evidence="4" key="1">
    <citation type="journal article" date="2019" name="Curr. Biol.">
        <title>Genome Sequence of Striga asiatica Provides Insight into the Evolution of Plant Parasitism.</title>
        <authorList>
            <person name="Yoshida S."/>
            <person name="Kim S."/>
            <person name="Wafula E.K."/>
            <person name="Tanskanen J."/>
            <person name="Kim Y.M."/>
            <person name="Honaas L."/>
            <person name="Yang Z."/>
            <person name="Spallek T."/>
            <person name="Conn C.E."/>
            <person name="Ichihashi Y."/>
            <person name="Cheong K."/>
            <person name="Cui S."/>
            <person name="Der J.P."/>
            <person name="Gundlach H."/>
            <person name="Jiao Y."/>
            <person name="Hori C."/>
            <person name="Ishida J.K."/>
            <person name="Kasahara H."/>
            <person name="Kiba T."/>
            <person name="Kim M.S."/>
            <person name="Koo N."/>
            <person name="Laohavisit A."/>
            <person name="Lee Y.H."/>
            <person name="Lumba S."/>
            <person name="McCourt P."/>
            <person name="Mortimer J.C."/>
            <person name="Mutuku J.M."/>
            <person name="Nomura T."/>
            <person name="Sasaki-Sekimoto Y."/>
            <person name="Seto Y."/>
            <person name="Wang Y."/>
            <person name="Wakatake T."/>
            <person name="Sakakibara H."/>
            <person name="Demura T."/>
            <person name="Yamaguchi S."/>
            <person name="Yoneyama K."/>
            <person name="Manabe R.I."/>
            <person name="Nelson D.C."/>
            <person name="Schulman A.H."/>
            <person name="Timko M.P."/>
            <person name="dePamphilis C.W."/>
            <person name="Choi D."/>
            <person name="Shirasu K."/>
        </authorList>
    </citation>
    <scope>NUCLEOTIDE SEQUENCE [LARGE SCALE GENOMIC DNA]</scope>
    <source>
        <strain evidence="4">cv. UVA1</strain>
    </source>
</reference>
<proteinExistence type="predicted"/>
<comment type="caution">
    <text evidence="3">The sequence shown here is derived from an EMBL/GenBank/DDBJ whole genome shotgun (WGS) entry which is preliminary data.</text>
</comment>
<feature type="transmembrane region" description="Helical" evidence="2">
    <location>
        <begin position="63"/>
        <end position="82"/>
    </location>
</feature>
<dbReference type="PANTHER" id="PTHR36066:SF8">
    <property type="entry name" value="TRANSCRIPTION FACTOR SAC51"/>
    <property type="match status" value="1"/>
</dbReference>
<keyword evidence="2" id="KW-0812">Transmembrane</keyword>
<evidence type="ECO:0000256" key="2">
    <source>
        <dbReference type="SAM" id="Phobius"/>
    </source>
</evidence>
<feature type="non-terminal residue" evidence="3">
    <location>
        <position position="393"/>
    </location>
</feature>
<protein>
    <submittedName>
        <fullName evidence="3">Transcription factor</fullName>
    </submittedName>
</protein>
<gene>
    <name evidence="3" type="ORF">STAS_06355</name>
</gene>
<feature type="region of interest" description="Disordered" evidence="1">
    <location>
        <begin position="252"/>
        <end position="276"/>
    </location>
</feature>
<keyword evidence="2" id="KW-0472">Membrane</keyword>
<keyword evidence="4" id="KW-1185">Reference proteome</keyword>
<evidence type="ECO:0000313" key="4">
    <source>
        <dbReference type="Proteomes" id="UP000325081"/>
    </source>
</evidence>
<dbReference type="EMBL" id="BKCP01004350">
    <property type="protein sequence ID" value="GER30418.1"/>
    <property type="molecule type" value="Genomic_DNA"/>
</dbReference>
<name>A0A5A7PCX0_STRAF</name>
<dbReference type="AlphaFoldDB" id="A0A5A7PCX0"/>
<organism evidence="3 4">
    <name type="scientific">Striga asiatica</name>
    <name type="common">Asiatic witchweed</name>
    <name type="synonym">Buchnera asiatica</name>
    <dbReference type="NCBI Taxonomy" id="4170"/>
    <lineage>
        <taxon>Eukaryota</taxon>
        <taxon>Viridiplantae</taxon>
        <taxon>Streptophyta</taxon>
        <taxon>Embryophyta</taxon>
        <taxon>Tracheophyta</taxon>
        <taxon>Spermatophyta</taxon>
        <taxon>Magnoliopsida</taxon>
        <taxon>eudicotyledons</taxon>
        <taxon>Gunneridae</taxon>
        <taxon>Pentapetalae</taxon>
        <taxon>asterids</taxon>
        <taxon>lamiids</taxon>
        <taxon>Lamiales</taxon>
        <taxon>Orobanchaceae</taxon>
        <taxon>Buchnereae</taxon>
        <taxon>Striga</taxon>
    </lineage>
</organism>
<evidence type="ECO:0000313" key="3">
    <source>
        <dbReference type="EMBL" id="GER30418.1"/>
    </source>
</evidence>